<keyword evidence="2" id="KW-1133">Transmembrane helix</keyword>
<organism evidence="3">
    <name type="scientific">viral metagenome</name>
    <dbReference type="NCBI Taxonomy" id="1070528"/>
    <lineage>
        <taxon>unclassified sequences</taxon>
        <taxon>metagenomes</taxon>
        <taxon>organismal metagenomes</taxon>
    </lineage>
</organism>
<sequence length="256" mass="28769">MSSLVTSASPWMNDDSTNKKRQSTMRKTIKLRSDNQTNSNQNKDFYEENNVGDVSGYDETTLESEKYGKMSPATINDQVQYNNTRNNRVNELLDKITSTDKVSDNNKMGDFKPMTPPSLNIKKGLDTTGETKQYIPPMPSYLKATIDRSSVSNGGQVSMSYGLGNGGANIYSNYQNSYEPPAKMNNNRPYYAAMGIGGGSGNDKMMEKINYLIHLMEENQNERTANITEEFILYTFLGVFVIFVVDSFSRSGKYVR</sequence>
<keyword evidence="2" id="KW-0812">Transmembrane</keyword>
<keyword evidence="2" id="KW-0472">Membrane</keyword>
<feature type="compositionally biased region" description="Basic and acidic residues" evidence="1">
    <location>
        <begin position="100"/>
        <end position="110"/>
    </location>
</feature>
<evidence type="ECO:0000313" key="3">
    <source>
        <dbReference type="EMBL" id="QHT83560.1"/>
    </source>
</evidence>
<accession>A0A6C0HT42</accession>
<feature type="compositionally biased region" description="Basic residues" evidence="1">
    <location>
        <begin position="19"/>
        <end position="30"/>
    </location>
</feature>
<reference evidence="3" key="1">
    <citation type="journal article" date="2020" name="Nature">
        <title>Giant virus diversity and host interactions through global metagenomics.</title>
        <authorList>
            <person name="Schulz F."/>
            <person name="Roux S."/>
            <person name="Paez-Espino D."/>
            <person name="Jungbluth S."/>
            <person name="Walsh D.A."/>
            <person name="Denef V.J."/>
            <person name="McMahon K.D."/>
            <person name="Konstantinidis K.T."/>
            <person name="Eloe-Fadrosh E.A."/>
            <person name="Kyrpides N.C."/>
            <person name="Woyke T."/>
        </authorList>
    </citation>
    <scope>NUCLEOTIDE SEQUENCE</scope>
    <source>
        <strain evidence="3">GVMAG-M-3300023184-168</strain>
    </source>
</reference>
<dbReference type="AlphaFoldDB" id="A0A6C0HT42"/>
<proteinExistence type="predicted"/>
<feature type="compositionally biased region" description="Polar residues" evidence="1">
    <location>
        <begin position="1"/>
        <end position="10"/>
    </location>
</feature>
<evidence type="ECO:0000256" key="1">
    <source>
        <dbReference type="SAM" id="MobiDB-lite"/>
    </source>
</evidence>
<protein>
    <submittedName>
        <fullName evidence="3">Uncharacterized protein</fullName>
    </submittedName>
</protein>
<evidence type="ECO:0000256" key="2">
    <source>
        <dbReference type="SAM" id="Phobius"/>
    </source>
</evidence>
<feature type="transmembrane region" description="Helical" evidence="2">
    <location>
        <begin position="231"/>
        <end position="249"/>
    </location>
</feature>
<feature type="region of interest" description="Disordered" evidence="1">
    <location>
        <begin position="100"/>
        <end position="121"/>
    </location>
</feature>
<feature type="compositionally biased region" description="Polar residues" evidence="1">
    <location>
        <begin position="34"/>
        <end position="43"/>
    </location>
</feature>
<feature type="region of interest" description="Disordered" evidence="1">
    <location>
        <begin position="1"/>
        <end position="56"/>
    </location>
</feature>
<name>A0A6C0HT42_9ZZZZ</name>
<dbReference type="EMBL" id="MN740010">
    <property type="protein sequence ID" value="QHT83560.1"/>
    <property type="molecule type" value="Genomic_DNA"/>
</dbReference>